<name>V5ENK6_PHOLE</name>
<feature type="signal peptide" evidence="2">
    <location>
        <begin position="1"/>
        <end position="22"/>
    </location>
</feature>
<reference evidence="4" key="1">
    <citation type="submission" date="2012-12" db="EMBL/GenBank/DDBJ databases">
        <title>Genome Sequence of Photobacterium leiognathi lrivu.4.1.</title>
        <authorList>
            <person name="Urbanczyk H."/>
            <person name="Ogura Y."/>
            <person name="Hayashi T."/>
            <person name="Dunlap P.V."/>
        </authorList>
    </citation>
    <scope>NUCLEOTIDE SEQUENCE [LARGE SCALE GENOMIC DNA]</scope>
    <source>
        <strain evidence="4">lrivu.4.1</strain>
    </source>
</reference>
<dbReference type="AlphaFoldDB" id="V5ENK6"/>
<dbReference type="InterPro" id="IPR007039">
    <property type="entry name" value="TrbC/VirB2"/>
</dbReference>
<evidence type="ECO:0000256" key="1">
    <source>
        <dbReference type="SAM" id="Phobius"/>
    </source>
</evidence>
<proteinExistence type="predicted"/>
<dbReference type="HOGENOM" id="CLU_143299_0_2_6"/>
<sequence length="103" mass="10833">MKKMKHCWLYLCVVLLSPLAHASNTGMPWESPLEKIVNSITGPVAFGVSVLGIVAAGIGLIFNNNDMSGFVKLLAALALVISLIVFATNLLSTVFGVSSTLVS</sequence>
<feature type="transmembrane region" description="Helical" evidence="1">
    <location>
        <begin position="38"/>
        <end position="62"/>
    </location>
</feature>
<dbReference type="EMBL" id="DF196820">
    <property type="protein sequence ID" value="GAD31346.1"/>
    <property type="molecule type" value="Genomic_DNA"/>
</dbReference>
<evidence type="ECO:0000313" key="3">
    <source>
        <dbReference type="EMBL" id="GAD31346.1"/>
    </source>
</evidence>
<feature type="chain" id="PRO_5004732570" evidence="2">
    <location>
        <begin position="23"/>
        <end position="103"/>
    </location>
</feature>
<dbReference type="Pfam" id="PF04956">
    <property type="entry name" value="TrbC"/>
    <property type="match status" value="1"/>
</dbReference>
<keyword evidence="1" id="KW-0812">Transmembrane</keyword>
<evidence type="ECO:0000313" key="4">
    <source>
        <dbReference type="Proteomes" id="UP000030675"/>
    </source>
</evidence>
<evidence type="ECO:0000256" key="2">
    <source>
        <dbReference type="SAM" id="SignalP"/>
    </source>
</evidence>
<protein>
    <submittedName>
        <fullName evidence="3">Conjugal transfer pilus assembly protein TrbC</fullName>
    </submittedName>
</protein>
<dbReference type="RefSeq" id="WP_023934164.1">
    <property type="nucleotide sequence ID" value="NZ_DF196820.1"/>
</dbReference>
<keyword evidence="2" id="KW-0732">Signal</keyword>
<accession>V5ENK6</accession>
<keyword evidence="1" id="KW-1133">Transmembrane helix</keyword>
<keyword evidence="1" id="KW-0472">Membrane</keyword>
<dbReference type="Proteomes" id="UP000030675">
    <property type="component" value="Unassembled WGS sequence"/>
</dbReference>
<feature type="transmembrane region" description="Helical" evidence="1">
    <location>
        <begin position="74"/>
        <end position="97"/>
    </location>
</feature>
<organism evidence="3 4">
    <name type="scientific">Photobacterium leiognathi lrivu.4.1</name>
    <dbReference type="NCBI Taxonomy" id="1248232"/>
    <lineage>
        <taxon>Bacteria</taxon>
        <taxon>Pseudomonadati</taxon>
        <taxon>Pseudomonadota</taxon>
        <taxon>Gammaproteobacteria</taxon>
        <taxon>Vibrionales</taxon>
        <taxon>Vibrionaceae</taxon>
        <taxon>Photobacterium</taxon>
    </lineage>
</organism>
<gene>
    <name evidence="3" type="ORF">PLEI_3004</name>
</gene>
<dbReference type="eggNOG" id="COG3838">
    <property type="taxonomic scope" value="Bacteria"/>
</dbReference>